<keyword evidence="2" id="KW-1185">Reference proteome</keyword>
<dbReference type="PATRIC" id="fig|851.8.peg.1042"/>
<name>A0A133P097_FUSNU</name>
<protein>
    <submittedName>
        <fullName evidence="1">Uncharacterized protein</fullName>
    </submittedName>
</protein>
<evidence type="ECO:0000313" key="2">
    <source>
        <dbReference type="Proteomes" id="UP000070401"/>
    </source>
</evidence>
<reference evidence="2" key="1">
    <citation type="submission" date="2016-01" db="EMBL/GenBank/DDBJ databases">
        <authorList>
            <person name="Mitreva M."/>
            <person name="Pepin K.H."/>
            <person name="Mihindukulasuriya K.A."/>
            <person name="Fulton R."/>
            <person name="Fronick C."/>
            <person name="O'Laughlin M."/>
            <person name="Miner T."/>
            <person name="Herter B."/>
            <person name="Rosa B.A."/>
            <person name="Cordes M."/>
            <person name="Tomlinson C."/>
            <person name="Wollam A."/>
            <person name="Palsikar V.B."/>
            <person name="Mardis E.R."/>
            <person name="Wilson R.K."/>
        </authorList>
    </citation>
    <scope>NUCLEOTIDE SEQUENCE [LARGE SCALE GENOMIC DNA]</scope>
    <source>
        <strain evidence="2">MJR7757B</strain>
    </source>
</reference>
<organism evidence="1 2">
    <name type="scientific">Fusobacterium nucleatum</name>
    <dbReference type="NCBI Taxonomy" id="851"/>
    <lineage>
        <taxon>Bacteria</taxon>
        <taxon>Fusobacteriati</taxon>
        <taxon>Fusobacteriota</taxon>
        <taxon>Fusobacteriia</taxon>
        <taxon>Fusobacteriales</taxon>
        <taxon>Fusobacteriaceae</taxon>
        <taxon>Fusobacterium</taxon>
    </lineage>
</organism>
<gene>
    <name evidence="1" type="ORF">HMPREF3221_01040</name>
</gene>
<dbReference type="RefSeq" id="WP_060798356.1">
    <property type="nucleotide sequence ID" value="NZ_KQ956688.1"/>
</dbReference>
<accession>A0A133P097</accession>
<sequence>MDNLTYNAADVAKMLNRSPATAYRIIKQINLENCKENKLKIKSMGSGRVSKELFHKYYPGIKI</sequence>
<comment type="caution">
    <text evidence="1">The sequence shown here is derived from an EMBL/GenBank/DDBJ whole genome shotgun (WGS) entry which is preliminary data.</text>
</comment>
<proteinExistence type="predicted"/>
<evidence type="ECO:0000313" key="1">
    <source>
        <dbReference type="EMBL" id="KXA21949.1"/>
    </source>
</evidence>
<dbReference type="AlphaFoldDB" id="A0A133P097"/>
<dbReference type="EMBL" id="LRPY01000100">
    <property type="protein sequence ID" value="KXA21949.1"/>
    <property type="molecule type" value="Genomic_DNA"/>
</dbReference>
<dbReference type="Proteomes" id="UP000070401">
    <property type="component" value="Unassembled WGS sequence"/>
</dbReference>